<dbReference type="InterPro" id="IPR000718">
    <property type="entry name" value="Peptidase_M13"/>
</dbReference>
<evidence type="ECO:0000259" key="1">
    <source>
        <dbReference type="Pfam" id="PF01431"/>
    </source>
</evidence>
<dbReference type="OrthoDB" id="5873741at2759"/>
<reference evidence="3" key="1">
    <citation type="journal article" date="2015" name="Nat. Genet.">
        <title>The genome and transcriptome of the zoonotic hookworm Ancylostoma ceylanicum identify infection-specific gene families.</title>
        <authorList>
            <person name="Schwarz E.M."/>
            <person name="Hu Y."/>
            <person name="Antoshechkin I."/>
            <person name="Miller M.M."/>
            <person name="Sternberg P.W."/>
            <person name="Aroian R.V."/>
        </authorList>
    </citation>
    <scope>NUCLEOTIDE SEQUENCE</scope>
    <source>
        <strain evidence="3">HY135</strain>
    </source>
</reference>
<dbReference type="STRING" id="53326.A0A016TLQ7"/>
<dbReference type="GO" id="GO:0005886">
    <property type="term" value="C:plasma membrane"/>
    <property type="evidence" value="ECO:0007669"/>
    <property type="project" value="TreeGrafter"/>
</dbReference>
<dbReference type="GO" id="GO:0004222">
    <property type="term" value="F:metalloendopeptidase activity"/>
    <property type="evidence" value="ECO:0007669"/>
    <property type="project" value="InterPro"/>
</dbReference>
<dbReference type="Gene3D" id="3.40.390.10">
    <property type="entry name" value="Collagenase (Catalytic Domain)"/>
    <property type="match status" value="1"/>
</dbReference>
<dbReference type="Pfam" id="PF01431">
    <property type="entry name" value="Peptidase_M13"/>
    <property type="match status" value="1"/>
</dbReference>
<accession>A0A016TLQ7</accession>
<feature type="domain" description="Peptidase M13 C-terminal" evidence="1">
    <location>
        <begin position="57"/>
        <end position="209"/>
    </location>
</feature>
<organism evidence="2 3">
    <name type="scientific">Ancylostoma ceylanicum</name>
    <dbReference type="NCBI Taxonomy" id="53326"/>
    <lineage>
        <taxon>Eukaryota</taxon>
        <taxon>Metazoa</taxon>
        <taxon>Ecdysozoa</taxon>
        <taxon>Nematoda</taxon>
        <taxon>Chromadorea</taxon>
        <taxon>Rhabditida</taxon>
        <taxon>Rhabditina</taxon>
        <taxon>Rhabditomorpha</taxon>
        <taxon>Strongyloidea</taxon>
        <taxon>Ancylostomatidae</taxon>
        <taxon>Ancylostomatinae</taxon>
        <taxon>Ancylostoma</taxon>
    </lineage>
</organism>
<dbReference type="PROSITE" id="PS51885">
    <property type="entry name" value="NEPRILYSIN"/>
    <property type="match status" value="1"/>
</dbReference>
<dbReference type="EMBL" id="JARK01001428">
    <property type="protein sequence ID" value="EYC03621.1"/>
    <property type="molecule type" value="Genomic_DNA"/>
</dbReference>
<dbReference type="Proteomes" id="UP000024635">
    <property type="component" value="Unassembled WGS sequence"/>
</dbReference>
<dbReference type="PANTHER" id="PTHR11733">
    <property type="entry name" value="ZINC METALLOPROTEASE FAMILY M13 NEPRILYSIN-RELATED"/>
    <property type="match status" value="1"/>
</dbReference>
<evidence type="ECO:0000313" key="3">
    <source>
        <dbReference type="Proteomes" id="UP000024635"/>
    </source>
</evidence>
<dbReference type="GO" id="GO:0016485">
    <property type="term" value="P:protein processing"/>
    <property type="evidence" value="ECO:0007669"/>
    <property type="project" value="TreeGrafter"/>
</dbReference>
<dbReference type="AlphaFoldDB" id="A0A016TLQ7"/>
<protein>
    <recommendedName>
        <fullName evidence="1">Peptidase M13 C-terminal domain-containing protein</fullName>
    </recommendedName>
</protein>
<name>A0A016TLQ7_9BILA</name>
<evidence type="ECO:0000313" key="2">
    <source>
        <dbReference type="EMBL" id="EYC03621.1"/>
    </source>
</evidence>
<proteinExistence type="predicted"/>
<gene>
    <name evidence="2" type="primary">Acey_s0092.g2524</name>
    <name evidence="2" type="ORF">Y032_0092g2524</name>
</gene>
<dbReference type="PANTHER" id="PTHR11733:SF133">
    <property type="entry name" value="PHOSPHATE-REGULATING NEUTRAL ENDOPEPTIDASE PHEX"/>
    <property type="match status" value="1"/>
</dbReference>
<dbReference type="InterPro" id="IPR024079">
    <property type="entry name" value="MetalloPept_cat_dom_sf"/>
</dbReference>
<dbReference type="InterPro" id="IPR018497">
    <property type="entry name" value="Peptidase_M13_C"/>
</dbReference>
<sequence>MIKHKGISGVKETSSTDGRVDKVADSQSIVIMARLVRILSMVEESKHCENMQGPCKKRWLSEEWQKNFEERAMCFVEQYTSTPVLLYMGKKILKTNLTNNGTYTLNENIADYGGVQLALKAWRNHQITHGSEPRFDAMQDFSNEQAFFIGYATHWCGRYSLDQTIYRLRTDEHSLYNFRVNSVLANIPEFAEAFHCAPGTHMNPKKRCSMY</sequence>
<comment type="caution">
    <text evidence="2">The sequence shown here is derived from an EMBL/GenBank/DDBJ whole genome shotgun (WGS) entry which is preliminary data.</text>
</comment>
<keyword evidence="3" id="KW-1185">Reference proteome</keyword>
<dbReference type="SUPFAM" id="SSF55486">
    <property type="entry name" value="Metalloproteases ('zincins'), catalytic domain"/>
    <property type="match status" value="1"/>
</dbReference>